<feature type="compositionally biased region" description="Polar residues" evidence="1">
    <location>
        <begin position="752"/>
        <end position="761"/>
    </location>
</feature>
<feature type="transmembrane region" description="Helical" evidence="2">
    <location>
        <begin position="90"/>
        <end position="112"/>
    </location>
</feature>
<feature type="compositionally biased region" description="Low complexity" evidence="1">
    <location>
        <begin position="398"/>
        <end position="407"/>
    </location>
</feature>
<proteinExistence type="predicted"/>
<comment type="caution">
    <text evidence="4">The sequence shown here is derived from an EMBL/GenBank/DDBJ whole genome shotgun (WGS) entry which is preliminary data.</text>
</comment>
<feature type="region of interest" description="Disordered" evidence="1">
    <location>
        <begin position="377"/>
        <end position="407"/>
    </location>
</feature>
<dbReference type="InterPro" id="IPR050879">
    <property type="entry name" value="Acyltransferase_3"/>
</dbReference>
<evidence type="ECO:0000259" key="3">
    <source>
        <dbReference type="Pfam" id="PF01757"/>
    </source>
</evidence>
<reference evidence="5" key="1">
    <citation type="journal article" date="2019" name="Int. J. Syst. Evol. Microbiol.">
        <title>The Global Catalogue of Microorganisms (GCM) 10K type strain sequencing project: providing services to taxonomists for standard genome sequencing and annotation.</title>
        <authorList>
            <consortium name="The Broad Institute Genomics Platform"/>
            <consortium name="The Broad Institute Genome Sequencing Center for Infectious Disease"/>
            <person name="Wu L."/>
            <person name="Ma J."/>
        </authorList>
    </citation>
    <scope>NUCLEOTIDE SEQUENCE [LARGE SCALE GENOMIC DNA]</scope>
    <source>
        <strain evidence="5">JCM 13022</strain>
    </source>
</reference>
<dbReference type="Pfam" id="PF01757">
    <property type="entry name" value="Acyl_transf_3"/>
    <property type="match status" value="1"/>
</dbReference>
<feature type="transmembrane region" description="Helical" evidence="2">
    <location>
        <begin position="259"/>
        <end position="278"/>
    </location>
</feature>
<feature type="compositionally biased region" description="Basic and acidic residues" evidence="1">
    <location>
        <begin position="767"/>
        <end position="793"/>
    </location>
</feature>
<sequence>MDDGRRIGKHGGCAEGVSALDRTSRSRPKPLEGDAKTRISFVDMGRAIAALLVVYSHIAHPWVQVKGENAPVIEFVETFSSEPMRMATQGIGQVAVPFFFLVSGFIVTPIAMRQGYRKFALNRFIRVYAPLLFVLLLTSAALWAGLEPQSTGQSQELTPWTMFTNWTLVNYILYPQVVLMPVAWTMIIEVLFYLILLALLPVLRRAVWLAIGIELTFVFVVLSSRSELNESWSLFAVNVSYLPILIIGQIVWATTSKKIPLWAGGVFGALAWMLYVYADIIDVGRIDDSYNLAMSIAVMFFLMGYFAEPKLRQFRFWTAMSERSYSIYLLHGLGIFVTLGLLRPTVPFAIALPISLLVTAGLVEISYRGVERPSHELARSLSRRVGNPPKRAADTNDDPGAGATRADAAADADGVLDADGVDADGVDAGHVDAGGRSAVGEPTVRIPADPDGAAPPRSDSPRAGSRAAGAPNAVPPGAVPPSDGSPGAGAPGIGSPGAGSPSKMPPGATRFDATRSEPVPVDPTRSQPLPSNSPHVDSPHIDSPHVEPPRPASPRPGSQLSDSRYPSPHPEPQHSEPQRQEPQHPEPQRAAPEQRPARGDVADPRRNGHGEPLNRGGGRPRPAPDRVEPTSNGQGEQPRNHRSQVPPRRPAQQADPPVEPRREQPRSSNRAQPRPAERAGPPREAERNGGEPLDRSQARQPPRRPPPQPGQQQPAEQQPTLQEPAQRRAERSTPRDPEQRAQERRPEGAEPQRQSPEQARGQSPVRRPQERRVQERRVQPRRPDGSDGPRHAR</sequence>
<feature type="transmembrane region" description="Helical" evidence="2">
    <location>
        <begin position="327"/>
        <end position="342"/>
    </location>
</feature>
<keyword evidence="2" id="KW-0812">Transmembrane</keyword>
<evidence type="ECO:0000313" key="5">
    <source>
        <dbReference type="Proteomes" id="UP001500467"/>
    </source>
</evidence>
<feature type="compositionally biased region" description="Basic and acidic residues" evidence="1">
    <location>
        <begin position="537"/>
        <end position="548"/>
    </location>
</feature>
<dbReference type="PANTHER" id="PTHR23028:SF131">
    <property type="entry name" value="BLR2367 PROTEIN"/>
    <property type="match status" value="1"/>
</dbReference>
<dbReference type="Proteomes" id="UP001500467">
    <property type="component" value="Unassembled WGS sequence"/>
</dbReference>
<feature type="transmembrane region" description="Helical" evidence="2">
    <location>
        <begin position="290"/>
        <end position="307"/>
    </location>
</feature>
<feature type="region of interest" description="Disordered" evidence="1">
    <location>
        <begin position="1"/>
        <end position="32"/>
    </location>
</feature>
<feature type="transmembrane region" description="Helical" evidence="2">
    <location>
        <begin position="124"/>
        <end position="146"/>
    </location>
</feature>
<feature type="compositionally biased region" description="Basic and acidic residues" evidence="1">
    <location>
        <begin position="725"/>
        <end position="750"/>
    </location>
</feature>
<dbReference type="PANTHER" id="PTHR23028">
    <property type="entry name" value="ACETYLTRANSFERASE"/>
    <property type="match status" value="1"/>
</dbReference>
<dbReference type="EMBL" id="BAAALM010000015">
    <property type="protein sequence ID" value="GAA1213091.1"/>
    <property type="molecule type" value="Genomic_DNA"/>
</dbReference>
<gene>
    <name evidence="4" type="ORF">GCM10009675_38280</name>
</gene>
<feature type="transmembrane region" description="Helical" evidence="2">
    <location>
        <begin position="206"/>
        <end position="226"/>
    </location>
</feature>
<protein>
    <recommendedName>
        <fullName evidence="3">Acyltransferase 3 domain-containing protein</fullName>
    </recommendedName>
</protein>
<feature type="domain" description="Acyltransferase 3" evidence="3">
    <location>
        <begin position="40"/>
        <end position="359"/>
    </location>
</feature>
<feature type="transmembrane region" description="Helical" evidence="2">
    <location>
        <begin position="172"/>
        <end position="199"/>
    </location>
</feature>
<name>A0ABP4G5N0_9PSEU</name>
<evidence type="ECO:0000256" key="1">
    <source>
        <dbReference type="SAM" id="MobiDB-lite"/>
    </source>
</evidence>
<feature type="compositionally biased region" description="Basic and acidic residues" evidence="1">
    <location>
        <begin position="595"/>
        <end position="609"/>
    </location>
</feature>
<feature type="compositionally biased region" description="Low complexity" evidence="1">
    <location>
        <begin position="710"/>
        <end position="724"/>
    </location>
</feature>
<organism evidence="4 5">
    <name type="scientific">Prauserella alba</name>
    <dbReference type="NCBI Taxonomy" id="176898"/>
    <lineage>
        <taxon>Bacteria</taxon>
        <taxon>Bacillati</taxon>
        <taxon>Actinomycetota</taxon>
        <taxon>Actinomycetes</taxon>
        <taxon>Pseudonocardiales</taxon>
        <taxon>Pseudonocardiaceae</taxon>
        <taxon>Prauserella</taxon>
    </lineage>
</organism>
<accession>A0ABP4G5N0</accession>
<dbReference type="InterPro" id="IPR002656">
    <property type="entry name" value="Acyl_transf_3_dom"/>
</dbReference>
<feature type="compositionally biased region" description="Gly residues" evidence="1">
    <location>
        <begin position="486"/>
        <end position="497"/>
    </location>
</feature>
<keyword evidence="5" id="KW-1185">Reference proteome</keyword>
<evidence type="ECO:0000256" key="2">
    <source>
        <dbReference type="SAM" id="Phobius"/>
    </source>
</evidence>
<keyword evidence="2" id="KW-1133">Transmembrane helix</keyword>
<feature type="compositionally biased region" description="Basic and acidic residues" evidence="1">
    <location>
        <begin position="571"/>
        <end position="587"/>
    </location>
</feature>
<keyword evidence="2" id="KW-0472">Membrane</keyword>
<evidence type="ECO:0000313" key="4">
    <source>
        <dbReference type="EMBL" id="GAA1213091.1"/>
    </source>
</evidence>
<feature type="compositionally biased region" description="Polar residues" evidence="1">
    <location>
        <begin position="524"/>
        <end position="535"/>
    </location>
</feature>
<feature type="compositionally biased region" description="Basic and acidic residues" evidence="1">
    <location>
        <begin position="675"/>
        <end position="697"/>
    </location>
</feature>
<feature type="transmembrane region" description="Helical" evidence="2">
    <location>
        <begin position="232"/>
        <end position="252"/>
    </location>
</feature>
<feature type="region of interest" description="Disordered" evidence="1">
    <location>
        <begin position="420"/>
        <end position="793"/>
    </location>
</feature>